<dbReference type="OrthoDB" id="1933107at2759"/>
<dbReference type="EMBL" id="JWZX01002433">
    <property type="protein sequence ID" value="KOO29318.1"/>
    <property type="molecule type" value="Genomic_DNA"/>
</dbReference>
<dbReference type="GO" id="GO:0030015">
    <property type="term" value="C:CCR4-NOT core complex"/>
    <property type="evidence" value="ECO:0007669"/>
    <property type="project" value="InterPro"/>
</dbReference>
<keyword evidence="2" id="KW-1185">Reference proteome</keyword>
<organism evidence="1 2">
    <name type="scientific">Chrysochromulina tobinii</name>
    <dbReference type="NCBI Taxonomy" id="1460289"/>
    <lineage>
        <taxon>Eukaryota</taxon>
        <taxon>Haptista</taxon>
        <taxon>Haptophyta</taxon>
        <taxon>Prymnesiophyceae</taxon>
        <taxon>Prymnesiales</taxon>
        <taxon>Chrysochromulinaceae</taxon>
        <taxon>Chrysochromulina</taxon>
    </lineage>
</organism>
<dbReference type="GO" id="GO:0000932">
    <property type="term" value="C:P-body"/>
    <property type="evidence" value="ECO:0007669"/>
    <property type="project" value="TreeGrafter"/>
</dbReference>
<dbReference type="GO" id="GO:0000288">
    <property type="term" value="P:nuclear-transcribed mRNA catabolic process, deadenylation-dependent decay"/>
    <property type="evidence" value="ECO:0007669"/>
    <property type="project" value="TreeGrafter"/>
</dbReference>
<dbReference type="Proteomes" id="UP000037460">
    <property type="component" value="Unassembled WGS sequence"/>
</dbReference>
<dbReference type="PANTHER" id="PTHR13162:SF8">
    <property type="entry name" value="CCR4-NOT TRANSCRIPTION COMPLEX SUBUNIT 1"/>
    <property type="match status" value="1"/>
</dbReference>
<comment type="caution">
    <text evidence="1">The sequence shown here is derived from an EMBL/GenBank/DDBJ whole genome shotgun (WGS) entry which is preliminary data.</text>
</comment>
<gene>
    <name evidence="1" type="ORF">Ctob_010439</name>
</gene>
<feature type="non-terminal residue" evidence="1">
    <location>
        <position position="614"/>
    </location>
</feature>
<evidence type="ECO:0000313" key="1">
    <source>
        <dbReference type="EMBL" id="KOO29318.1"/>
    </source>
</evidence>
<proteinExistence type="predicted"/>
<sequence length="614" mass="66138">MSDAPMASSPLAGFGSIVFAQLRYLVQNINKKNQKASSTEISHLLWLYGESSFVHLIVCLLEEIDFRDPKLQKDLLKAQLLTQEFAKLAARPNFVSLFCEIIAKAALPTPLQEDFLHAVAKAVKATNAQQLALGLGLAQCSDQAIRTEGSKFLRTRLNELTMPPNGGKEAVAALPDDLGHSLVFYLERQEGFAKQRVALLKLLQLLHPKDKTPLTLLPLMHTVDESSVELNSRTTFEQVVAMRSAAPTGPPPLLPCRGDELAMLMEDLGYSCCASVKTLSELLGEFEPPDAACVGAVVGMMAKTVTALDDSLSLHGAFSTAVSGRYQDFDAKFDADKEDAVKALTSWNIPAFVKALRERCPALDWASVFEHLDTPALEVPSAAGLGLIVEVHRQALGTALPARCLLGRWTNTHAQLQLLTHLVGSKGHADVDLSKARRVEAAPEAAVKPEHQAWLCVDLTGALLRLSASGHYREAQALFADALAHVPQLLLGALVQMAPAGSALETPLQYELLEQLMPRFLGGEPAPATNTLLRAIGRTVIQLEPWVTQTVQRDGPNFVPATLAYLRDKMLGAGAGSSRINAARQDVNILSVDAAAGIFRGLTGSALAPALMEE</sequence>
<name>A0A0M0JT10_9EUKA</name>
<reference evidence="2" key="1">
    <citation type="journal article" date="2015" name="PLoS Genet.">
        <title>Genome Sequence and Transcriptome Analyses of Chrysochromulina tobin: Metabolic Tools for Enhanced Algal Fitness in the Prominent Order Prymnesiales (Haptophyceae).</title>
        <authorList>
            <person name="Hovde B.T."/>
            <person name="Deodato C.R."/>
            <person name="Hunsperger H.M."/>
            <person name="Ryken S.A."/>
            <person name="Yost W."/>
            <person name="Jha R.K."/>
            <person name="Patterson J."/>
            <person name="Monnat R.J. Jr."/>
            <person name="Barlow S.B."/>
            <person name="Starkenburg S.R."/>
            <person name="Cattolico R.A."/>
        </authorList>
    </citation>
    <scope>NUCLEOTIDE SEQUENCE</scope>
    <source>
        <strain evidence="2">CCMP291</strain>
    </source>
</reference>
<dbReference type="GO" id="GO:0017148">
    <property type="term" value="P:negative regulation of translation"/>
    <property type="evidence" value="ECO:0007669"/>
    <property type="project" value="InterPro"/>
</dbReference>
<evidence type="ECO:0000313" key="2">
    <source>
        <dbReference type="Proteomes" id="UP000037460"/>
    </source>
</evidence>
<accession>A0A0M0JT10</accession>
<dbReference type="AlphaFoldDB" id="A0A0M0JT10"/>
<protein>
    <submittedName>
        <fullName evidence="1">Ccr4-not transcription complex subunit 1-like protein</fullName>
    </submittedName>
</protein>
<dbReference type="GO" id="GO:0060090">
    <property type="term" value="F:molecular adaptor activity"/>
    <property type="evidence" value="ECO:0007669"/>
    <property type="project" value="TreeGrafter"/>
</dbReference>
<dbReference type="InterPro" id="IPR040398">
    <property type="entry name" value="Not1"/>
</dbReference>
<dbReference type="PANTHER" id="PTHR13162">
    <property type="entry name" value="CCR4-NOT TRANSCRIPTION COMPLEX"/>
    <property type="match status" value="1"/>
</dbReference>